<sequence>MKNFLLFCVIFITSLATAQDLDSIMGNLEEPPKEKVIATFRSPKLVLLQTNETQKKQTLTFWVGHRFGDIGGEFGGSHTLFGLDAATDIHLGFDYGITDELTVGIGRSKFDETYNFQGKYRLFYQVEEEMPVSMTVFGQTSWITRKENFANEFDGQGDRISHFLQLIIAKKFSSSLSLMLNPGYIIRPQVLDPLDKENFFVLGMGGRLKLTKRLSLIADYTWVNGLDRPNDLDLTYYNPLGIGLEIETGGHVFSLNFQNATYITENNFIPYTQKSWEDGGVRFGFSISRNFFLGPREDPANVDGY</sequence>
<reference evidence="3 4" key="1">
    <citation type="submission" date="2019-08" db="EMBL/GenBank/DDBJ databases">
        <title>Antarcticibacterium arcticum sp. nov., a bacterium isolated from marine sediment of the Canadian Beaufort Sea.</title>
        <authorList>
            <person name="Lee Y.M."/>
            <person name="Baek K."/>
            <person name="Lee D.-H."/>
            <person name="Shin S.C."/>
            <person name="Jin Y.K."/>
            <person name="Park Y."/>
        </authorList>
    </citation>
    <scope>NUCLEOTIDE SEQUENCE [LARGE SCALE GENOMIC DNA]</scope>
    <source>
        <strain evidence="3 4">PAMC 28998</strain>
    </source>
</reference>
<keyword evidence="4" id="KW-1185">Reference proteome</keyword>
<evidence type="ECO:0000256" key="1">
    <source>
        <dbReference type="SAM" id="SignalP"/>
    </source>
</evidence>
<keyword evidence="1" id="KW-0732">Signal</keyword>
<name>A0A5B8YM27_9FLAO</name>
<feature type="domain" description="DUF5777" evidence="2">
    <location>
        <begin position="40"/>
        <end position="291"/>
    </location>
</feature>
<evidence type="ECO:0000313" key="3">
    <source>
        <dbReference type="EMBL" id="QED38972.1"/>
    </source>
</evidence>
<proteinExistence type="predicted"/>
<dbReference type="Proteomes" id="UP000321954">
    <property type="component" value="Chromosome"/>
</dbReference>
<dbReference type="KEGG" id="anp:FK178_15160"/>
<dbReference type="AlphaFoldDB" id="A0A5B8YM27"/>
<dbReference type="RefSeq" id="WP_146837184.1">
    <property type="nucleotide sequence ID" value="NZ_CP042476.1"/>
</dbReference>
<protein>
    <recommendedName>
        <fullName evidence="2">DUF5777 domain-containing protein</fullName>
    </recommendedName>
</protein>
<evidence type="ECO:0000313" key="4">
    <source>
        <dbReference type="Proteomes" id="UP000321954"/>
    </source>
</evidence>
<feature type="chain" id="PRO_5022763217" description="DUF5777 domain-containing protein" evidence="1">
    <location>
        <begin position="19"/>
        <end position="305"/>
    </location>
</feature>
<dbReference type="InterPro" id="IPR045916">
    <property type="entry name" value="DUF5777"/>
</dbReference>
<gene>
    <name evidence="3" type="ORF">FK178_15160</name>
</gene>
<dbReference type="EMBL" id="CP042476">
    <property type="protein sequence ID" value="QED38972.1"/>
    <property type="molecule type" value="Genomic_DNA"/>
</dbReference>
<dbReference type="OrthoDB" id="1117410at2"/>
<evidence type="ECO:0000259" key="2">
    <source>
        <dbReference type="Pfam" id="PF19089"/>
    </source>
</evidence>
<feature type="signal peptide" evidence="1">
    <location>
        <begin position="1"/>
        <end position="18"/>
    </location>
</feature>
<accession>A0A5B8YM27</accession>
<organism evidence="3 4">
    <name type="scientific">Antarcticibacterium arcticum</name>
    <dbReference type="NCBI Taxonomy" id="2585771"/>
    <lineage>
        <taxon>Bacteria</taxon>
        <taxon>Pseudomonadati</taxon>
        <taxon>Bacteroidota</taxon>
        <taxon>Flavobacteriia</taxon>
        <taxon>Flavobacteriales</taxon>
        <taxon>Flavobacteriaceae</taxon>
        <taxon>Antarcticibacterium</taxon>
    </lineage>
</organism>
<dbReference type="Pfam" id="PF19089">
    <property type="entry name" value="DUF5777"/>
    <property type="match status" value="1"/>
</dbReference>